<evidence type="ECO:0000256" key="9">
    <source>
        <dbReference type="PROSITE-ProRule" id="PRU10141"/>
    </source>
</evidence>
<dbReference type="SMART" id="SM00504">
    <property type="entry name" value="Ubox"/>
    <property type="match status" value="1"/>
</dbReference>
<dbReference type="EC" id="2.3.2.27" evidence="3"/>
<dbReference type="FunCoup" id="D8T750">
    <property type="interactions" value="1468"/>
</dbReference>
<evidence type="ECO:0000256" key="4">
    <source>
        <dbReference type="ARBA" id="ARBA00022679"/>
    </source>
</evidence>
<dbReference type="Gramene" id="EFJ07498">
    <property type="protein sequence ID" value="EFJ07498"/>
    <property type="gene ID" value="SELMODRAFT_133410"/>
</dbReference>
<dbReference type="SUPFAM" id="SSF56112">
    <property type="entry name" value="Protein kinase-like (PK-like)"/>
    <property type="match status" value="1"/>
</dbReference>
<keyword evidence="15" id="KW-1185">Reference proteome</keyword>
<evidence type="ECO:0000259" key="12">
    <source>
        <dbReference type="PROSITE" id="PS50011"/>
    </source>
</evidence>
<feature type="domain" description="U-box" evidence="13">
    <location>
        <begin position="350"/>
        <end position="422"/>
    </location>
</feature>
<keyword evidence="6" id="KW-0418">Kinase</keyword>
<protein>
    <recommendedName>
        <fullName evidence="3">RING-type E3 ubiquitin transferase</fullName>
        <ecNumber evidence="3">2.3.2.27</ecNumber>
    </recommendedName>
</protein>
<dbReference type="Gene3D" id="1.10.510.10">
    <property type="entry name" value="Transferase(Phosphotransferase) domain 1"/>
    <property type="match status" value="1"/>
</dbReference>
<dbReference type="GO" id="GO:0016874">
    <property type="term" value="F:ligase activity"/>
    <property type="evidence" value="ECO:0007669"/>
    <property type="project" value="UniProtKB-KW"/>
</dbReference>
<dbReference type="GO" id="GO:0004674">
    <property type="term" value="F:protein serine/threonine kinase activity"/>
    <property type="evidence" value="ECO:0007669"/>
    <property type="project" value="UniProtKB-KW"/>
</dbReference>
<dbReference type="KEGG" id="smo:SELMODRAFT_133410"/>
<dbReference type="PANTHER" id="PTHR45647:SF139">
    <property type="entry name" value="OS02G0152300 PROTEIN"/>
    <property type="match status" value="1"/>
</dbReference>
<dbReference type="eggNOG" id="ENOG502QQ92">
    <property type="taxonomic scope" value="Eukaryota"/>
</dbReference>
<dbReference type="InterPro" id="IPR011009">
    <property type="entry name" value="Kinase-like_dom_sf"/>
</dbReference>
<evidence type="ECO:0000259" key="13">
    <source>
        <dbReference type="PROSITE" id="PS51698"/>
    </source>
</evidence>
<dbReference type="Gene3D" id="3.30.200.20">
    <property type="entry name" value="Phosphorylase Kinase, domain 1"/>
    <property type="match status" value="1"/>
</dbReference>
<feature type="region of interest" description="Disordered" evidence="11">
    <location>
        <begin position="1"/>
        <end position="33"/>
    </location>
</feature>
<reference evidence="14 15" key="1">
    <citation type="journal article" date="2011" name="Science">
        <title>The Selaginella genome identifies genetic changes associated with the evolution of vascular plants.</title>
        <authorList>
            <person name="Banks J.A."/>
            <person name="Nishiyama T."/>
            <person name="Hasebe M."/>
            <person name="Bowman J.L."/>
            <person name="Gribskov M."/>
            <person name="dePamphilis C."/>
            <person name="Albert V.A."/>
            <person name="Aono N."/>
            <person name="Aoyama T."/>
            <person name="Ambrose B.A."/>
            <person name="Ashton N.W."/>
            <person name="Axtell M.J."/>
            <person name="Barker E."/>
            <person name="Barker M.S."/>
            <person name="Bennetzen J.L."/>
            <person name="Bonawitz N.D."/>
            <person name="Chapple C."/>
            <person name="Cheng C."/>
            <person name="Correa L.G."/>
            <person name="Dacre M."/>
            <person name="DeBarry J."/>
            <person name="Dreyer I."/>
            <person name="Elias M."/>
            <person name="Engstrom E.M."/>
            <person name="Estelle M."/>
            <person name="Feng L."/>
            <person name="Finet C."/>
            <person name="Floyd S.K."/>
            <person name="Frommer W.B."/>
            <person name="Fujita T."/>
            <person name="Gramzow L."/>
            <person name="Gutensohn M."/>
            <person name="Harholt J."/>
            <person name="Hattori M."/>
            <person name="Heyl A."/>
            <person name="Hirai T."/>
            <person name="Hiwatashi Y."/>
            <person name="Ishikawa M."/>
            <person name="Iwata M."/>
            <person name="Karol K.G."/>
            <person name="Koehler B."/>
            <person name="Kolukisaoglu U."/>
            <person name="Kubo M."/>
            <person name="Kurata T."/>
            <person name="Lalonde S."/>
            <person name="Li K."/>
            <person name="Li Y."/>
            <person name="Litt A."/>
            <person name="Lyons E."/>
            <person name="Manning G."/>
            <person name="Maruyama T."/>
            <person name="Michael T.P."/>
            <person name="Mikami K."/>
            <person name="Miyazaki S."/>
            <person name="Morinaga S."/>
            <person name="Murata T."/>
            <person name="Mueller-Roeber B."/>
            <person name="Nelson D.R."/>
            <person name="Obara M."/>
            <person name="Oguri Y."/>
            <person name="Olmstead R.G."/>
            <person name="Onodera N."/>
            <person name="Petersen B.L."/>
            <person name="Pils B."/>
            <person name="Prigge M."/>
            <person name="Rensing S.A."/>
            <person name="Riano-Pachon D.M."/>
            <person name="Roberts A.W."/>
            <person name="Sato Y."/>
            <person name="Scheller H.V."/>
            <person name="Schulz B."/>
            <person name="Schulz C."/>
            <person name="Shakirov E.V."/>
            <person name="Shibagaki N."/>
            <person name="Shinohara N."/>
            <person name="Shippen D.E."/>
            <person name="Soerensen I."/>
            <person name="Sotooka R."/>
            <person name="Sugimoto N."/>
            <person name="Sugita M."/>
            <person name="Sumikawa N."/>
            <person name="Tanurdzic M."/>
            <person name="Theissen G."/>
            <person name="Ulvskov P."/>
            <person name="Wakazuki S."/>
            <person name="Weng J.K."/>
            <person name="Willats W.W."/>
            <person name="Wipf D."/>
            <person name="Wolf P.G."/>
            <person name="Yang L."/>
            <person name="Zimmer A.D."/>
            <person name="Zhu Q."/>
            <person name="Mitros T."/>
            <person name="Hellsten U."/>
            <person name="Loque D."/>
            <person name="Otillar R."/>
            <person name="Salamov A."/>
            <person name="Schmutz J."/>
            <person name="Shapiro H."/>
            <person name="Lindquist E."/>
            <person name="Lucas S."/>
            <person name="Rokhsar D."/>
            <person name="Grigoriev I.V."/>
        </authorList>
    </citation>
    <scope>NUCLEOTIDE SEQUENCE [LARGE SCALE GENOMIC DNA]</scope>
</reference>
<evidence type="ECO:0000313" key="15">
    <source>
        <dbReference type="Proteomes" id="UP000001514"/>
    </source>
</evidence>
<dbReference type="PROSITE" id="PS00108">
    <property type="entry name" value="PROTEIN_KINASE_ST"/>
    <property type="match status" value="1"/>
</dbReference>
<sequence>MAKLDVDSSSTADREDDSCEGPSRPPPQTRRKSLQELSLLSQRTFKEYEYAELEAATKNFSLDLKLGEGGYGLVFKGKLHGRDVAIKVLKKEGFQRTQEFQHEVELLGRIQHPHMVVLLGCCSHRGCLVYEFMANGSLDDRLFCKNGTPPLPWYARFRIAAEVASALYFLHNLGPEPVVHRDLKPANILLDHNNVSKVGDVGLAKLVPERLAAINSTYFRDTTPVGTFAYIDPEYQRTGLFGPKSDVYALGIVILQLLTGRGPVGVHAIVEEAIECGNFSSVLDSSAGDWPVGKAEEVACLALQCAEMRRRQRPMLETVLPMLDGARNYAENCAAIHATNRALAGDPKAVPPSIFLCPIFREVMQEPVVAADGYTYEYEAIRQWFQAHDTSPLTNLRLEHKQLTPHHALNKLITEWKTRAKV</sequence>
<dbReference type="InterPro" id="IPR000719">
    <property type="entry name" value="Prot_kinase_dom"/>
</dbReference>
<dbReference type="EMBL" id="GL377684">
    <property type="protein sequence ID" value="EFJ07498.1"/>
    <property type="molecule type" value="Genomic_DNA"/>
</dbReference>
<evidence type="ECO:0000256" key="8">
    <source>
        <dbReference type="ARBA" id="ARBA00022840"/>
    </source>
</evidence>
<comment type="catalytic activity">
    <reaction evidence="1">
        <text>S-ubiquitinyl-[E2 ubiquitin-conjugating enzyme]-L-cysteine + [acceptor protein]-L-lysine = [E2 ubiquitin-conjugating enzyme]-L-cysteine + N(6)-ubiquitinyl-[acceptor protein]-L-lysine.</text>
        <dbReference type="EC" id="2.3.2.27"/>
    </reaction>
</comment>
<keyword evidence="7" id="KW-0833">Ubl conjugation pathway</keyword>
<dbReference type="Gene3D" id="3.30.40.10">
    <property type="entry name" value="Zinc/RING finger domain, C3HC4 (zinc finger)"/>
    <property type="match status" value="1"/>
</dbReference>
<gene>
    <name evidence="14" type="ORF">SELMODRAFT_133410</name>
</gene>
<comment type="similarity">
    <text evidence="10">Belongs to the protein kinase superfamily.</text>
</comment>
<keyword evidence="5 9" id="KW-0547">Nucleotide-binding</keyword>
<dbReference type="SUPFAM" id="SSF57850">
    <property type="entry name" value="RING/U-box"/>
    <property type="match status" value="1"/>
</dbReference>
<feature type="domain" description="Protein kinase" evidence="12">
    <location>
        <begin position="60"/>
        <end position="323"/>
    </location>
</feature>
<dbReference type="PROSITE" id="PS00107">
    <property type="entry name" value="PROTEIN_KINASE_ATP"/>
    <property type="match status" value="1"/>
</dbReference>
<keyword evidence="14" id="KW-0436">Ligase</keyword>
<evidence type="ECO:0000256" key="7">
    <source>
        <dbReference type="ARBA" id="ARBA00022786"/>
    </source>
</evidence>
<dbReference type="PROSITE" id="PS50011">
    <property type="entry name" value="PROTEIN_KINASE_DOM"/>
    <property type="match status" value="1"/>
</dbReference>
<evidence type="ECO:0000256" key="5">
    <source>
        <dbReference type="ARBA" id="ARBA00022741"/>
    </source>
</evidence>
<dbReference type="InterPro" id="IPR013083">
    <property type="entry name" value="Znf_RING/FYVE/PHD"/>
</dbReference>
<dbReference type="InterPro" id="IPR017441">
    <property type="entry name" value="Protein_kinase_ATP_BS"/>
</dbReference>
<evidence type="ECO:0000256" key="6">
    <source>
        <dbReference type="ARBA" id="ARBA00022777"/>
    </source>
</evidence>
<dbReference type="Pfam" id="PF04564">
    <property type="entry name" value="U-box"/>
    <property type="match status" value="1"/>
</dbReference>
<accession>D8T750</accession>
<dbReference type="GO" id="GO:0061630">
    <property type="term" value="F:ubiquitin protein ligase activity"/>
    <property type="evidence" value="ECO:0007669"/>
    <property type="project" value="UniProtKB-EC"/>
</dbReference>
<dbReference type="PANTHER" id="PTHR45647">
    <property type="entry name" value="OS02G0152300 PROTEIN"/>
    <property type="match status" value="1"/>
</dbReference>
<dbReference type="FunFam" id="3.30.200.20:FF:000162">
    <property type="entry name" value="Adenine nucleotide alpha hydrolase-like domain kinase"/>
    <property type="match status" value="1"/>
</dbReference>
<keyword evidence="10" id="KW-0723">Serine/threonine-protein kinase</keyword>
<dbReference type="CDD" id="cd14066">
    <property type="entry name" value="STKc_IRAK"/>
    <property type="match status" value="1"/>
</dbReference>
<dbReference type="HOGENOM" id="CLU_000288_21_4_1"/>
<dbReference type="GO" id="GO:0005524">
    <property type="term" value="F:ATP binding"/>
    <property type="evidence" value="ECO:0007669"/>
    <property type="project" value="UniProtKB-UniRule"/>
</dbReference>
<evidence type="ECO:0000313" key="14">
    <source>
        <dbReference type="EMBL" id="EFJ07498.1"/>
    </source>
</evidence>
<dbReference type="GO" id="GO:0016567">
    <property type="term" value="P:protein ubiquitination"/>
    <property type="evidence" value="ECO:0007669"/>
    <property type="project" value="UniProtKB-UniPathway"/>
</dbReference>
<dbReference type="OMA" id="PAIHDWP"/>
<evidence type="ECO:0000256" key="2">
    <source>
        <dbReference type="ARBA" id="ARBA00004906"/>
    </source>
</evidence>
<feature type="binding site" evidence="9">
    <location>
        <position position="87"/>
    </location>
    <ligand>
        <name>ATP</name>
        <dbReference type="ChEBI" id="CHEBI:30616"/>
    </ligand>
</feature>
<comment type="pathway">
    <text evidence="2">Protein modification; protein ubiquitination.</text>
</comment>
<dbReference type="SMART" id="SM00220">
    <property type="entry name" value="S_TKc"/>
    <property type="match status" value="1"/>
</dbReference>
<evidence type="ECO:0000256" key="10">
    <source>
        <dbReference type="RuleBase" id="RU000304"/>
    </source>
</evidence>
<dbReference type="Pfam" id="PF00069">
    <property type="entry name" value="Pkinase"/>
    <property type="match status" value="1"/>
</dbReference>
<dbReference type="InterPro" id="IPR003613">
    <property type="entry name" value="Ubox_domain"/>
</dbReference>
<dbReference type="InterPro" id="IPR051348">
    <property type="entry name" value="U-box_ubiquitin_ligases"/>
</dbReference>
<dbReference type="InParanoid" id="D8T750"/>
<keyword evidence="4" id="KW-0808">Transferase</keyword>
<organism evidence="15">
    <name type="scientific">Selaginella moellendorffii</name>
    <name type="common">Spikemoss</name>
    <dbReference type="NCBI Taxonomy" id="88036"/>
    <lineage>
        <taxon>Eukaryota</taxon>
        <taxon>Viridiplantae</taxon>
        <taxon>Streptophyta</taxon>
        <taxon>Embryophyta</taxon>
        <taxon>Tracheophyta</taxon>
        <taxon>Lycopodiopsida</taxon>
        <taxon>Selaginellales</taxon>
        <taxon>Selaginellaceae</taxon>
        <taxon>Selaginella</taxon>
    </lineage>
</organism>
<evidence type="ECO:0000256" key="11">
    <source>
        <dbReference type="SAM" id="MobiDB-lite"/>
    </source>
</evidence>
<dbReference type="OrthoDB" id="16120at2759"/>
<proteinExistence type="inferred from homology"/>
<name>D8T750_SELML</name>
<dbReference type="InterPro" id="IPR008271">
    <property type="entry name" value="Ser/Thr_kinase_AS"/>
</dbReference>
<evidence type="ECO:0000256" key="3">
    <source>
        <dbReference type="ARBA" id="ARBA00012483"/>
    </source>
</evidence>
<keyword evidence="8 9" id="KW-0067">ATP-binding</keyword>
<dbReference type="Proteomes" id="UP000001514">
    <property type="component" value="Unassembled WGS sequence"/>
</dbReference>
<dbReference type="CDD" id="cd16655">
    <property type="entry name" value="RING-Ubox_WDSUB1-like"/>
    <property type="match status" value="1"/>
</dbReference>
<dbReference type="UniPathway" id="UPA00143"/>
<evidence type="ECO:0000256" key="1">
    <source>
        <dbReference type="ARBA" id="ARBA00000900"/>
    </source>
</evidence>
<dbReference type="AlphaFoldDB" id="D8T750"/>
<dbReference type="PROSITE" id="PS51698">
    <property type="entry name" value="U_BOX"/>
    <property type="match status" value="1"/>
</dbReference>